<proteinExistence type="predicted"/>
<feature type="region of interest" description="Disordered" evidence="1">
    <location>
        <begin position="827"/>
        <end position="858"/>
    </location>
</feature>
<dbReference type="GeneID" id="22913772"/>
<evidence type="ECO:0000313" key="2">
    <source>
        <dbReference type="EMBL" id="EZG56063.1"/>
    </source>
</evidence>
<feature type="compositionally biased region" description="Polar residues" evidence="1">
    <location>
        <begin position="844"/>
        <end position="858"/>
    </location>
</feature>
<feature type="compositionally biased region" description="Basic and acidic residues" evidence="1">
    <location>
        <begin position="625"/>
        <end position="641"/>
    </location>
</feature>
<organism evidence="2 3">
    <name type="scientific">Gregarina niphandrodes</name>
    <name type="common">Septate eugregarine</name>
    <dbReference type="NCBI Taxonomy" id="110365"/>
    <lineage>
        <taxon>Eukaryota</taxon>
        <taxon>Sar</taxon>
        <taxon>Alveolata</taxon>
        <taxon>Apicomplexa</taxon>
        <taxon>Conoidasida</taxon>
        <taxon>Gregarinasina</taxon>
        <taxon>Eugregarinorida</taxon>
        <taxon>Gregarinidae</taxon>
        <taxon>Gregarina</taxon>
    </lineage>
</organism>
<evidence type="ECO:0000256" key="1">
    <source>
        <dbReference type="SAM" id="MobiDB-lite"/>
    </source>
</evidence>
<sequence length="858" mass="95117">MQHQEGCPLSSVAAYKAAALQGLADYVPEFDDSSNDLPCPDRRCSTWLDLKTWFGYVPRSLPSLDFQKCFADIAHGGGGIYERLAVLGEKALGMMCQIYISEKYSPIKMPFDLQRGYPPDMIRYIWTLKRTDRCCSLRSLSVFARTYLSTAQSMETATACARYVKAVIGYSIQAHSLMRTATANTRKLEMLSTANQDTLDADALAAGSGLIYDWATVLIDHIYDVQKLRSCSDPVECELVQDLQEFFGYPYDTLIPRVYNVIRADTSYMTEGDCEAQAQSGRDIVQLAATEYFLSLAQNAQTDPHLIDRWLRLELKTFMNSQVIGIFAATHFNLLPILNHMGPGGLGLTSDASPGLEQYARLFCQLLAATYGVVRESQSREYLPALIQRLRQIQLTLHMEELDIRINGPLRTPLALFQGIDIFRWSTISNWGHVNRYNLWQRHPRSKHLEAFLPVSDPVVRRRIRTLERTLPLEINNFDNVPRSIKALCPAPAREEEQGQQVSLNNVIPIVDADSALRGRDPGGATNGVYIHRFGTNKKPNTTPRLWSRLFKRTPATTAWSGLGLGGGSEKEGGTLWKPPFAAFMKPRLVNFNKGEAYVAPQNRRPCLSTGPKRLGDLKVHWEDNADDRGRAGDFGRDLGRGGDFGRGGRDPSGGRGAQSSHVGHLDPAVDSGSSSSSYCSSCSTCEGEQQHDCKGWNNVLREMQAKTRGLESQVRDMPDGGKVLITRDRATENAAVEIFRKRLGNPPTIGRPTGGIGTTTVGPVSMPQGLGPAGMLGLGGEDRIGLDRIGPDRIGPDRIDRFKKLGMSDEDLQEYLAFKFQHDPEGHKHLTVEGPRGTEFDPTPQNLADPNHISLNI</sequence>
<protein>
    <submittedName>
        <fullName evidence="2">Uncharacterized protein</fullName>
    </submittedName>
</protein>
<name>A0A023B486_GRENI</name>
<dbReference type="eggNOG" id="ENOG502S32E">
    <property type="taxonomic scope" value="Eukaryota"/>
</dbReference>
<reference evidence="2" key="1">
    <citation type="submission" date="2013-12" db="EMBL/GenBank/DDBJ databases">
        <authorList>
            <person name="Omoto C.K."/>
            <person name="Sibley D."/>
            <person name="Venepally P."/>
            <person name="Hadjithomas M."/>
            <person name="Karamycheva S."/>
            <person name="Brunk B."/>
            <person name="Roos D."/>
            <person name="Caler E."/>
            <person name="Lorenzi H."/>
        </authorList>
    </citation>
    <scope>NUCLEOTIDE SEQUENCE</scope>
</reference>
<comment type="caution">
    <text evidence="2">The sequence shown here is derived from an EMBL/GenBank/DDBJ whole genome shotgun (WGS) entry which is preliminary data.</text>
</comment>
<dbReference type="RefSeq" id="XP_011131352.1">
    <property type="nucleotide sequence ID" value="XM_011133050.1"/>
</dbReference>
<dbReference type="OrthoDB" id="343184at2759"/>
<dbReference type="VEuPathDB" id="CryptoDB:GNI_105880"/>
<feature type="region of interest" description="Disordered" evidence="1">
    <location>
        <begin position="625"/>
        <end position="671"/>
    </location>
</feature>
<dbReference type="Proteomes" id="UP000019763">
    <property type="component" value="Unassembled WGS sequence"/>
</dbReference>
<gene>
    <name evidence="2" type="ORF">GNI_105880</name>
</gene>
<accession>A0A023B486</accession>
<feature type="compositionally biased region" description="Basic and acidic residues" evidence="1">
    <location>
        <begin position="827"/>
        <end position="840"/>
    </location>
</feature>
<feature type="compositionally biased region" description="Gly residues" evidence="1">
    <location>
        <begin position="642"/>
        <end position="657"/>
    </location>
</feature>
<dbReference type="AlphaFoldDB" id="A0A023B486"/>
<evidence type="ECO:0000313" key="3">
    <source>
        <dbReference type="Proteomes" id="UP000019763"/>
    </source>
</evidence>
<keyword evidence="3" id="KW-1185">Reference proteome</keyword>
<dbReference type="EMBL" id="AFNH02000789">
    <property type="protein sequence ID" value="EZG56063.1"/>
    <property type="molecule type" value="Genomic_DNA"/>
</dbReference>